<comment type="similarity">
    <text evidence="2">Belongs to the SAM50/omp85 family.</text>
</comment>
<comment type="caution">
    <text evidence="7">The sequence shown here is derived from an EMBL/GenBank/DDBJ whole genome shotgun (WGS) entry which is preliminary data.</text>
</comment>
<evidence type="ECO:0000313" key="7">
    <source>
        <dbReference type="EMBL" id="CAK7224925.1"/>
    </source>
</evidence>
<organism evidence="7 8">
    <name type="scientific">Sporothrix curviconia</name>
    <dbReference type="NCBI Taxonomy" id="1260050"/>
    <lineage>
        <taxon>Eukaryota</taxon>
        <taxon>Fungi</taxon>
        <taxon>Dikarya</taxon>
        <taxon>Ascomycota</taxon>
        <taxon>Pezizomycotina</taxon>
        <taxon>Sordariomycetes</taxon>
        <taxon>Sordariomycetidae</taxon>
        <taxon>Ophiostomatales</taxon>
        <taxon>Ophiostomataceae</taxon>
        <taxon>Sporothrix</taxon>
    </lineage>
</organism>
<dbReference type="Pfam" id="PF01103">
    <property type="entry name" value="Omp85"/>
    <property type="match status" value="1"/>
</dbReference>
<comment type="subcellular location">
    <subcellularLocation>
        <location evidence="1">Mitochondrion outer membrane</location>
        <topology evidence="1">Multi-pass membrane protein</topology>
    </subcellularLocation>
</comment>
<evidence type="ECO:0000313" key="8">
    <source>
        <dbReference type="Proteomes" id="UP001642405"/>
    </source>
</evidence>
<reference evidence="7 8" key="1">
    <citation type="submission" date="2024-01" db="EMBL/GenBank/DDBJ databases">
        <authorList>
            <person name="Allen C."/>
            <person name="Tagirdzhanova G."/>
        </authorList>
    </citation>
    <scope>NUCLEOTIDE SEQUENCE [LARGE SCALE GENOMIC DNA]</scope>
</reference>
<keyword evidence="8" id="KW-1185">Reference proteome</keyword>
<dbReference type="Gene3D" id="2.40.160.50">
    <property type="entry name" value="membrane protein fhac: a member of the omp85/tpsb transporter family"/>
    <property type="match status" value="1"/>
</dbReference>
<evidence type="ECO:0000259" key="6">
    <source>
        <dbReference type="Pfam" id="PF01103"/>
    </source>
</evidence>
<dbReference type="EMBL" id="CAWUHB010000031">
    <property type="protein sequence ID" value="CAK7224925.1"/>
    <property type="molecule type" value="Genomic_DNA"/>
</dbReference>
<dbReference type="Proteomes" id="UP001642405">
    <property type="component" value="Unassembled WGS sequence"/>
</dbReference>
<gene>
    <name evidence="7" type="ORF">SCUCBS95973_005684</name>
</gene>
<keyword evidence="5" id="KW-0472">Membrane</keyword>
<dbReference type="InterPro" id="IPR000184">
    <property type="entry name" value="Bac_surfAg_D15"/>
</dbReference>
<sequence>MASFGSNTLNKDAATLRREAQTDAVLRAKEEESARRRALAAMAEHMLQPATLHTFEIHGARNTRRSFLDPIFQPLVDETRNAGTTLGDVFAEVQDAVGKLERFGIFKPDPTVHFADARQRDPSAAATDYDIAVRVSELPRFRLNTGTDLGNTEGSAYGNLLWRNIFGGAESLSLNASAGTRTRSAYSAVLAAPLEGNPDVRVSVEGLASATQKPWASHEEVLKSGTVRLGWYVPETGDMHSVAYGSAWRQLTGLGAGASPTVRRDAGDSLKSSLSHTFTRDRRDNALLPQSGYLVRTLSELAGWGPLGGDVAFAKAEAEVSGVIPLIFPSSSSSSTSASSASSASSAPSIPAAVDSGITLGAGLRAGLLYPLPFGYNLLGGQAAPSRINDRFLLGGPTDVRGFTQGGLGPHDGSDAVGGDVFAAGGVNLLVPITKAGRESPLRLQLFANSGRLVALRNKKQPKAQAEEDAPVAGQSSSQVAKSVSAAMQELATGLPSTAVGVGLVYAHPVARFELNFSLPLVMRRGEESRKGLQVGVGINFM</sequence>
<keyword evidence="3" id="KW-1134">Transmembrane beta strand</keyword>
<name>A0ABP0BZT4_9PEZI</name>
<dbReference type="InterPro" id="IPR039910">
    <property type="entry name" value="D15-like"/>
</dbReference>
<evidence type="ECO:0000256" key="1">
    <source>
        <dbReference type="ARBA" id="ARBA00004374"/>
    </source>
</evidence>
<evidence type="ECO:0000256" key="3">
    <source>
        <dbReference type="ARBA" id="ARBA00022452"/>
    </source>
</evidence>
<accession>A0ABP0BZT4</accession>
<evidence type="ECO:0000256" key="4">
    <source>
        <dbReference type="ARBA" id="ARBA00022692"/>
    </source>
</evidence>
<dbReference type="PANTHER" id="PTHR12815">
    <property type="entry name" value="SORTING AND ASSEMBLY MACHINERY SAMM50 PROTEIN FAMILY MEMBER"/>
    <property type="match status" value="1"/>
</dbReference>
<protein>
    <recommendedName>
        <fullName evidence="6">Bacterial surface antigen (D15) domain-containing protein</fullName>
    </recommendedName>
</protein>
<evidence type="ECO:0000256" key="2">
    <source>
        <dbReference type="ARBA" id="ARBA00010913"/>
    </source>
</evidence>
<proteinExistence type="inferred from homology"/>
<feature type="domain" description="Bacterial surface antigen (D15)" evidence="6">
    <location>
        <begin position="164"/>
        <end position="541"/>
    </location>
</feature>
<evidence type="ECO:0000256" key="5">
    <source>
        <dbReference type="ARBA" id="ARBA00023136"/>
    </source>
</evidence>
<dbReference type="PANTHER" id="PTHR12815:SF18">
    <property type="entry name" value="SORTING AND ASSEMBLY MACHINERY COMPONENT 50 HOMOLOG"/>
    <property type="match status" value="1"/>
</dbReference>
<keyword evidence="4" id="KW-0812">Transmembrane</keyword>